<organism evidence="1 2">
    <name type="scientific">Mycoplasma haemofelis (strain Langford 1)</name>
    <name type="common">Haemobartonella felis</name>
    <dbReference type="NCBI Taxonomy" id="941640"/>
    <lineage>
        <taxon>Bacteria</taxon>
        <taxon>Bacillati</taxon>
        <taxon>Mycoplasmatota</taxon>
        <taxon>Mollicutes</taxon>
        <taxon>Mycoplasmataceae</taxon>
        <taxon>Mycoplasma</taxon>
    </lineage>
</organism>
<gene>
    <name evidence="1" type="ordered locus">HF1_03540</name>
</gene>
<keyword evidence="2" id="KW-1185">Reference proteome</keyword>
<dbReference type="HOGENOM" id="CLU_1319757_0_0_14"/>
<protein>
    <submittedName>
        <fullName evidence="1">Uncharacterized protein</fullName>
    </submittedName>
</protein>
<evidence type="ECO:0000313" key="1">
    <source>
        <dbReference type="EMBL" id="CBY92362.1"/>
    </source>
</evidence>
<accession>E8ZGU1</accession>
<dbReference type="AlphaFoldDB" id="E8ZGU1"/>
<evidence type="ECO:0000313" key="2">
    <source>
        <dbReference type="Proteomes" id="UP000008637"/>
    </source>
</evidence>
<dbReference type="EMBL" id="FR773153">
    <property type="protein sequence ID" value="CBY92362.1"/>
    <property type="molecule type" value="Genomic_DNA"/>
</dbReference>
<reference evidence="1 2" key="1">
    <citation type="journal article" date="2011" name="J. Bacteriol.">
        <title>Complete genome sequence of Mycoplasma haemofelis, a hemotropic mycoplasma.</title>
        <authorList>
            <person name="Barker E.N."/>
            <person name="Helps C.R."/>
            <person name="Peters I.R."/>
            <person name="Darby A.C."/>
            <person name="Radford A.D."/>
            <person name="Tasker S."/>
        </authorList>
    </citation>
    <scope>NUCLEOTIDE SEQUENCE [LARGE SCALE GENOMIC DNA]</scope>
    <source>
        <strain evidence="1 2">Langford 1</strain>
    </source>
</reference>
<dbReference type="KEGG" id="mha:HF1_03540"/>
<sequence>MSKLAFGITGASGIAGAGGVVAYQNGLFSSAEKQEPLSVRASLVKEGYELVDNDEKFQAFFSEFKTNEEFMKEVNKHKKDSENLESDNGDKGKVALRSLCSSYFNSKDNLDKAIKWCVLRIQDKSPTTGTWIASEGGGQDDWKNAFKKSKSAMISQKITGITDSTNDDQGKEEIKKWCTENKKLPINTKNNPIQTNVLSWCTK</sequence>
<dbReference type="OrthoDB" id="9830779at2"/>
<name>E8ZGU1_MYCHL</name>
<dbReference type="Proteomes" id="UP000008637">
    <property type="component" value="Chromosome"/>
</dbReference>
<proteinExistence type="predicted"/>